<dbReference type="InParanoid" id="J4HW82"/>
<protein>
    <submittedName>
        <fullName evidence="1">Uncharacterized protein</fullName>
    </submittedName>
</protein>
<dbReference type="SUPFAM" id="SSF48452">
    <property type="entry name" value="TPR-like"/>
    <property type="match status" value="1"/>
</dbReference>
<dbReference type="RefSeq" id="XP_012181090.1">
    <property type="nucleotide sequence ID" value="XM_012325700.1"/>
</dbReference>
<reference evidence="1 2" key="1">
    <citation type="journal article" date="2012" name="Appl. Environ. Microbiol.">
        <title>Short-read sequencing for genomic analysis of the brown rot fungus Fibroporia radiculosa.</title>
        <authorList>
            <person name="Tang J.D."/>
            <person name="Perkins A.D."/>
            <person name="Sonstegard T.S."/>
            <person name="Schroeder S.G."/>
            <person name="Burgess S.C."/>
            <person name="Diehl S.V."/>
        </authorList>
    </citation>
    <scope>NUCLEOTIDE SEQUENCE [LARGE SCALE GENOMIC DNA]</scope>
    <source>
        <strain evidence="1 2">TFFH 294</strain>
    </source>
</reference>
<dbReference type="GeneID" id="24096718"/>
<dbReference type="OrthoDB" id="428342at2759"/>
<dbReference type="AlphaFoldDB" id="J4HW82"/>
<accession>J4HW82</accession>
<dbReference type="InterPro" id="IPR011990">
    <property type="entry name" value="TPR-like_helical_dom_sf"/>
</dbReference>
<dbReference type="Proteomes" id="UP000006352">
    <property type="component" value="Unassembled WGS sequence"/>
</dbReference>
<dbReference type="STRING" id="599839.J4HW82"/>
<keyword evidence="2" id="KW-1185">Reference proteome</keyword>
<dbReference type="GO" id="GO:0030008">
    <property type="term" value="C:TRAPP complex"/>
    <property type="evidence" value="ECO:0007669"/>
    <property type="project" value="TreeGrafter"/>
</dbReference>
<name>J4HW82_9APHY</name>
<gene>
    <name evidence="1" type="ORF">FIBRA_03874</name>
</gene>
<dbReference type="HOGENOM" id="CLU_1875468_0_0_1"/>
<dbReference type="Gene3D" id="1.25.40.10">
    <property type="entry name" value="Tetratricopeptide repeat domain"/>
    <property type="match status" value="1"/>
</dbReference>
<evidence type="ECO:0000313" key="1">
    <source>
        <dbReference type="EMBL" id="CCM01807.1"/>
    </source>
</evidence>
<dbReference type="EMBL" id="HE797050">
    <property type="protein sequence ID" value="CCM01807.1"/>
    <property type="molecule type" value="Genomic_DNA"/>
</dbReference>
<dbReference type="GO" id="GO:0005794">
    <property type="term" value="C:Golgi apparatus"/>
    <property type="evidence" value="ECO:0007669"/>
    <property type="project" value="TreeGrafter"/>
</dbReference>
<dbReference type="PANTHER" id="PTHR21581:SF6">
    <property type="entry name" value="TRAFFICKING PROTEIN PARTICLE COMPLEX SUBUNIT 12"/>
    <property type="match status" value="1"/>
</dbReference>
<proteinExistence type="predicted"/>
<evidence type="ECO:0000313" key="2">
    <source>
        <dbReference type="Proteomes" id="UP000006352"/>
    </source>
</evidence>
<dbReference type="Pfam" id="PF14559">
    <property type="entry name" value="TPR_19"/>
    <property type="match status" value="1"/>
</dbReference>
<dbReference type="PANTHER" id="PTHR21581">
    <property type="entry name" value="D-ALANYL-D-ALANINE CARBOXYPEPTIDASE"/>
    <property type="match status" value="1"/>
</dbReference>
<organism evidence="1 2">
    <name type="scientific">Fibroporia radiculosa</name>
    <dbReference type="NCBI Taxonomy" id="599839"/>
    <lineage>
        <taxon>Eukaryota</taxon>
        <taxon>Fungi</taxon>
        <taxon>Dikarya</taxon>
        <taxon>Basidiomycota</taxon>
        <taxon>Agaricomycotina</taxon>
        <taxon>Agaricomycetes</taxon>
        <taxon>Polyporales</taxon>
        <taxon>Fibroporiaceae</taxon>
        <taxon>Fibroporia</taxon>
    </lineage>
</organism>
<sequence>MAAKHFAAVAQDPTADAELKSLNKAMLASADGDWNTAIDELKQLAVDDPENFVAVNNMSVALLSQGRIREGIRVLEEAIEASPSAVLAAEPLLFNLSTMYELRSAAGVDKKRNLLIEVSKWAGDGLRVTCLKMPTN</sequence>